<evidence type="ECO:0000256" key="2">
    <source>
        <dbReference type="ARBA" id="ARBA00022917"/>
    </source>
</evidence>
<dbReference type="InterPro" id="IPR019769">
    <property type="entry name" value="Trans_elong_IF5A_hypusine_site"/>
</dbReference>
<dbReference type="InterPro" id="IPR001884">
    <property type="entry name" value="IF5A-like"/>
</dbReference>
<dbReference type="SUPFAM" id="SSF50249">
    <property type="entry name" value="Nucleic acid-binding proteins"/>
    <property type="match status" value="1"/>
</dbReference>
<dbReference type="PROSITE" id="PS00302">
    <property type="entry name" value="IF5A_HYPUSINE"/>
    <property type="match status" value="1"/>
</dbReference>
<evidence type="ECO:0000313" key="5">
    <source>
        <dbReference type="EMBL" id="AYV76063.1"/>
    </source>
</evidence>
<comment type="similarity">
    <text evidence="1">Belongs to the eIF-5A family.</text>
</comment>
<dbReference type="InterPro" id="IPR014722">
    <property type="entry name" value="Rib_uL2_dom2"/>
</dbReference>
<evidence type="ECO:0000256" key="1">
    <source>
        <dbReference type="ARBA" id="ARBA00006016"/>
    </source>
</evidence>
<keyword evidence="3" id="KW-0385">Hypusine</keyword>
<keyword evidence="2" id="KW-0648">Protein biosynthesis</keyword>
<dbReference type="PANTHER" id="PTHR11673">
    <property type="entry name" value="TRANSLATION INITIATION FACTOR 5A FAMILY MEMBER"/>
    <property type="match status" value="1"/>
</dbReference>
<sequence>MDKSDLIDILPANLIKKGTYMLADNIVCKVDEYHTAKTGKHGSAKMLIKAYELVSGKQKDISISTSDKVEIPIINRKEYLLMGIEDNFMQLLNDKGELIENIKLNNNDVSKKLLESFENKSDEQEVTVSIMHFMNQTLVDDLKMK</sequence>
<dbReference type="InterPro" id="IPR020189">
    <property type="entry name" value="IF5A_C"/>
</dbReference>
<dbReference type="Pfam" id="PF01287">
    <property type="entry name" value="eIF-5a"/>
    <property type="match status" value="1"/>
</dbReference>
<keyword evidence="5" id="KW-0396">Initiation factor</keyword>
<dbReference type="Gene3D" id="2.30.30.30">
    <property type="match status" value="1"/>
</dbReference>
<dbReference type="InterPro" id="IPR048670">
    <property type="entry name" value="IF5A-like_N"/>
</dbReference>
<dbReference type="InterPro" id="IPR012340">
    <property type="entry name" value="NA-bd_OB-fold"/>
</dbReference>
<dbReference type="InterPro" id="IPR008991">
    <property type="entry name" value="Translation_prot_SH3-like_sf"/>
</dbReference>
<gene>
    <name evidence="5" type="ORF">Terrestrivirus4_111</name>
</gene>
<dbReference type="SUPFAM" id="SSF50104">
    <property type="entry name" value="Translation proteins SH3-like domain"/>
    <property type="match status" value="1"/>
</dbReference>
<dbReference type="GO" id="GO:0043022">
    <property type="term" value="F:ribosome binding"/>
    <property type="evidence" value="ECO:0007669"/>
    <property type="project" value="InterPro"/>
</dbReference>
<accession>A0A3G4ZR42</accession>
<dbReference type="Gene3D" id="2.40.50.140">
    <property type="entry name" value="Nucleic acid-binding proteins"/>
    <property type="match status" value="1"/>
</dbReference>
<dbReference type="SMART" id="SM01376">
    <property type="entry name" value="eIF-5a"/>
    <property type="match status" value="1"/>
</dbReference>
<dbReference type="EMBL" id="MK071982">
    <property type="protein sequence ID" value="AYV76063.1"/>
    <property type="molecule type" value="Genomic_DNA"/>
</dbReference>
<dbReference type="GO" id="GO:0003723">
    <property type="term" value="F:RNA binding"/>
    <property type="evidence" value="ECO:0007669"/>
    <property type="project" value="InterPro"/>
</dbReference>
<name>A0A3G4ZR42_9VIRU</name>
<proteinExistence type="inferred from homology"/>
<dbReference type="Pfam" id="PF21485">
    <property type="entry name" value="IF5A-like_N"/>
    <property type="match status" value="1"/>
</dbReference>
<dbReference type="PIRSF" id="PIRSF003025">
    <property type="entry name" value="eIF5A"/>
    <property type="match status" value="1"/>
</dbReference>
<evidence type="ECO:0000259" key="4">
    <source>
        <dbReference type="SMART" id="SM01376"/>
    </source>
</evidence>
<organism evidence="5">
    <name type="scientific">Terrestrivirus sp</name>
    <dbReference type="NCBI Taxonomy" id="2487775"/>
    <lineage>
        <taxon>Viruses</taxon>
        <taxon>Varidnaviria</taxon>
        <taxon>Bamfordvirae</taxon>
        <taxon>Nucleocytoviricota</taxon>
        <taxon>Megaviricetes</taxon>
        <taxon>Imitervirales</taxon>
        <taxon>Mimiviridae</taxon>
        <taxon>Klosneuvirinae</taxon>
    </lineage>
</organism>
<evidence type="ECO:0000256" key="3">
    <source>
        <dbReference type="ARBA" id="ARBA00023071"/>
    </source>
</evidence>
<feature type="domain" description="Translation initiation factor 5A C-terminal" evidence="4">
    <location>
        <begin position="73"/>
        <end position="143"/>
    </location>
</feature>
<protein>
    <submittedName>
        <fullName evidence="5">Translation initiation factor eIF-5A family protein</fullName>
    </submittedName>
</protein>
<reference evidence="5" key="1">
    <citation type="submission" date="2018-10" db="EMBL/GenBank/DDBJ databases">
        <title>Hidden diversity of soil giant viruses.</title>
        <authorList>
            <person name="Schulz F."/>
            <person name="Alteio L."/>
            <person name="Goudeau D."/>
            <person name="Ryan E.M."/>
            <person name="Malmstrom R.R."/>
            <person name="Blanchard J."/>
            <person name="Woyke T."/>
        </authorList>
    </citation>
    <scope>NUCLEOTIDE SEQUENCE</scope>
    <source>
        <strain evidence="5">TEV1</strain>
    </source>
</reference>